<evidence type="ECO:0000313" key="2">
    <source>
        <dbReference type="EMBL" id="CBJ33622.1"/>
    </source>
</evidence>
<evidence type="ECO:0000256" key="1">
    <source>
        <dbReference type="SAM" id="MobiDB-lite"/>
    </source>
</evidence>
<sequence length="855" mass="93571">MMRMSSTAFQRLVSIQESSPSDASIDVGSFTWLMLSDTAFTPWVLEDAPGNEQTQALMLEHIARIVDKYSHKQPGGLEGSVRPHMRQQDDLAADLDEKLPGDKVPEDQRRIIVAKPMNRVLKVAKQDPGMKKLYEKNEERLQGVLLSQNFAELVPEPEASADDRGGCEGSGDDDDNGGCGESGNDDDNGGCDFMEAGDGGGGDYEEDDEEDHRTTSQSKTKKDKGKKGKGEGKVMGRGKAKVMGDPVTGSTPAVPGGKKSRQRKCKRNSVGKLLTARPTTQDDDERFAECMEDKLVIHKEYDVFRRSRSQLDELEPRNTSKLVVFNLAAFPGLLKQTKITDQQLVDVFYTIRHDFLHGLGTMAPLVPPPWVVHRGRLYDDLFGNNQTASPPSSTSILTDVPYEGADVDWPSKVLLLLTNRYTNQGDTIIVLGAERNACVATGLARGRRVEAYVTSETHVEHVQEWGETAFRTAYTRGIFQPEVVVPTEVEIKPGRLPRGLPLDTTPPKETQFDDRALYTAPGVNYTPGTFDLLIWGCLHVYDSRRDAYLSLDEDAHDKRYVRLIRAASNAQLRACCTPGEACLTSSTAQLFLQVAPTCLMYWARWSTDRRETRMDIRSALPLSSDKEAMIGRWQPPTPATSATADMGCALVGYNFRSYKAGSSDVMKTILVTADDMVVAGGTGPTSTLGGAAATSKKKAKTPGASGDDAGDDSEDDDEIVNEGAGEGYLGRSYEDEEEEADESAGNEEESAEEEIKTKVAESRTTQGGNRITRSAAPAAAAYAAAADAADADDEDEVNGQEEEDDDEEERITTRPDRCRPVRRTGGRRNSGPPPPPPPHPMTTRTRTMLTRPSRN</sequence>
<dbReference type="InParanoid" id="D7G3U5"/>
<proteinExistence type="predicted"/>
<feature type="compositionally biased region" description="Low complexity" evidence="1">
    <location>
        <begin position="841"/>
        <end position="855"/>
    </location>
</feature>
<dbReference type="Proteomes" id="UP000002630">
    <property type="component" value="Unassembled WGS sequence"/>
</dbReference>
<reference evidence="2 3" key="1">
    <citation type="journal article" date="2010" name="Nature">
        <title>The Ectocarpus genome and the independent evolution of multicellularity in brown algae.</title>
        <authorList>
            <person name="Cock J.M."/>
            <person name="Sterck L."/>
            <person name="Rouze P."/>
            <person name="Scornet D."/>
            <person name="Allen A.E."/>
            <person name="Amoutzias G."/>
            <person name="Anthouard V."/>
            <person name="Artiguenave F."/>
            <person name="Aury J.M."/>
            <person name="Badger J.H."/>
            <person name="Beszteri B."/>
            <person name="Billiau K."/>
            <person name="Bonnet E."/>
            <person name="Bothwell J.H."/>
            <person name="Bowler C."/>
            <person name="Boyen C."/>
            <person name="Brownlee C."/>
            <person name="Carrano C.J."/>
            <person name="Charrier B."/>
            <person name="Cho G.Y."/>
            <person name="Coelho S.M."/>
            <person name="Collen J."/>
            <person name="Corre E."/>
            <person name="Da Silva C."/>
            <person name="Delage L."/>
            <person name="Delaroque N."/>
            <person name="Dittami S.M."/>
            <person name="Doulbeau S."/>
            <person name="Elias M."/>
            <person name="Farnham G."/>
            <person name="Gachon C.M."/>
            <person name="Gschloessl B."/>
            <person name="Heesch S."/>
            <person name="Jabbari K."/>
            <person name="Jubin C."/>
            <person name="Kawai H."/>
            <person name="Kimura K."/>
            <person name="Kloareg B."/>
            <person name="Kupper F.C."/>
            <person name="Lang D."/>
            <person name="Le Bail A."/>
            <person name="Leblanc C."/>
            <person name="Lerouge P."/>
            <person name="Lohr M."/>
            <person name="Lopez P.J."/>
            <person name="Martens C."/>
            <person name="Maumus F."/>
            <person name="Michel G."/>
            <person name="Miranda-Saavedra D."/>
            <person name="Morales J."/>
            <person name="Moreau H."/>
            <person name="Motomura T."/>
            <person name="Nagasato C."/>
            <person name="Napoli C.A."/>
            <person name="Nelson D.R."/>
            <person name="Nyvall-Collen P."/>
            <person name="Peters A.F."/>
            <person name="Pommier C."/>
            <person name="Potin P."/>
            <person name="Poulain J."/>
            <person name="Quesneville H."/>
            <person name="Read B."/>
            <person name="Rensing S.A."/>
            <person name="Ritter A."/>
            <person name="Rousvoal S."/>
            <person name="Samanta M."/>
            <person name="Samson G."/>
            <person name="Schroeder D.C."/>
            <person name="Segurens B."/>
            <person name="Strittmatter M."/>
            <person name="Tonon T."/>
            <person name="Tregear J.W."/>
            <person name="Valentin K."/>
            <person name="von Dassow P."/>
            <person name="Yamagishi T."/>
            <person name="Van de Peer Y."/>
            <person name="Wincker P."/>
        </authorList>
    </citation>
    <scope>NUCLEOTIDE SEQUENCE [LARGE SCALE GENOMIC DNA]</scope>
    <source>
        <strain evidence="3">Ec32 / CCAP1310/4</strain>
    </source>
</reference>
<name>D7G3U5_ECTSI</name>
<feature type="compositionally biased region" description="Pro residues" evidence="1">
    <location>
        <begin position="831"/>
        <end position="840"/>
    </location>
</feature>
<feature type="region of interest" description="Disordered" evidence="1">
    <location>
        <begin position="683"/>
        <end position="855"/>
    </location>
</feature>
<dbReference type="EMBL" id="FN649760">
    <property type="protein sequence ID" value="CBJ33622.1"/>
    <property type="molecule type" value="Genomic_DNA"/>
</dbReference>
<feature type="compositionally biased region" description="Basic and acidic residues" evidence="1">
    <location>
        <begin position="810"/>
        <end position="819"/>
    </location>
</feature>
<feature type="compositionally biased region" description="Acidic residues" evidence="1">
    <location>
        <begin position="789"/>
        <end position="809"/>
    </location>
</feature>
<accession>D7G3U5</accession>
<feature type="region of interest" description="Disordered" evidence="1">
    <location>
        <begin position="157"/>
        <end position="266"/>
    </location>
</feature>
<dbReference type="AlphaFoldDB" id="D7G3U5"/>
<feature type="compositionally biased region" description="Acidic residues" evidence="1">
    <location>
        <begin position="734"/>
        <end position="752"/>
    </location>
</feature>
<dbReference type="OrthoDB" id="10666819at2759"/>
<feature type="compositionally biased region" description="Acidic residues" evidence="1">
    <location>
        <begin position="708"/>
        <end position="720"/>
    </location>
</feature>
<gene>
    <name evidence="2" type="ORF">Esi_0530_0010</name>
</gene>
<protein>
    <submittedName>
        <fullName evidence="2">Uncharacterized protein</fullName>
    </submittedName>
</protein>
<keyword evidence="3" id="KW-1185">Reference proteome</keyword>
<evidence type="ECO:0000313" key="3">
    <source>
        <dbReference type="Proteomes" id="UP000002630"/>
    </source>
</evidence>
<organism evidence="2 3">
    <name type="scientific">Ectocarpus siliculosus</name>
    <name type="common">Brown alga</name>
    <name type="synonym">Conferva siliculosa</name>
    <dbReference type="NCBI Taxonomy" id="2880"/>
    <lineage>
        <taxon>Eukaryota</taxon>
        <taxon>Sar</taxon>
        <taxon>Stramenopiles</taxon>
        <taxon>Ochrophyta</taxon>
        <taxon>PX clade</taxon>
        <taxon>Phaeophyceae</taxon>
        <taxon>Ectocarpales</taxon>
        <taxon>Ectocarpaceae</taxon>
        <taxon>Ectocarpus</taxon>
    </lineage>
</organism>
<feature type="compositionally biased region" description="Polar residues" evidence="1">
    <location>
        <begin position="762"/>
        <end position="772"/>
    </location>
</feature>
<feature type="compositionally biased region" description="Low complexity" evidence="1">
    <location>
        <begin position="775"/>
        <end position="788"/>
    </location>
</feature>